<gene>
    <name evidence="2" type="ORF">UFOPK3139_00695</name>
</gene>
<name>A0A6J6ZJG6_9ZZZZ</name>
<accession>A0A6J6ZJG6</accession>
<dbReference type="Pfam" id="PF01323">
    <property type="entry name" value="DSBA"/>
    <property type="match status" value="1"/>
</dbReference>
<sequence length="203" mass="21642">MTDHQIEVFADITCPFTHVGLRRLVAARDARAPDRQLLVRSWPLELVNAEPLRGLALAPKIAALQATVAADLFRGFDPSHFPETSLPALALVAAAYQHDAAAGERLSLAIRTALFEDGADIADREVLNAMAARCGLPGLTGDDQQVIDDWHRGEALGVVGSPHFFVAGDDFFCPALDITHDDGGLSIAFDADGFDKFLAAALG</sequence>
<evidence type="ECO:0000259" key="1">
    <source>
        <dbReference type="Pfam" id="PF01323"/>
    </source>
</evidence>
<dbReference type="AlphaFoldDB" id="A0A6J6ZJG6"/>
<proteinExistence type="predicted"/>
<reference evidence="2" key="1">
    <citation type="submission" date="2020-05" db="EMBL/GenBank/DDBJ databases">
        <authorList>
            <person name="Chiriac C."/>
            <person name="Salcher M."/>
            <person name="Ghai R."/>
            <person name="Kavagutti S V."/>
        </authorList>
    </citation>
    <scope>NUCLEOTIDE SEQUENCE</scope>
</reference>
<dbReference type="InterPro" id="IPR036249">
    <property type="entry name" value="Thioredoxin-like_sf"/>
</dbReference>
<dbReference type="InterPro" id="IPR001853">
    <property type="entry name" value="DSBA-like_thioredoxin_dom"/>
</dbReference>
<evidence type="ECO:0000313" key="2">
    <source>
        <dbReference type="EMBL" id="CAB4820945.1"/>
    </source>
</evidence>
<dbReference type="EMBL" id="CAFABA010000019">
    <property type="protein sequence ID" value="CAB4820945.1"/>
    <property type="molecule type" value="Genomic_DNA"/>
</dbReference>
<protein>
    <submittedName>
        <fullName evidence="2">Unannotated protein</fullName>
    </submittedName>
</protein>
<feature type="domain" description="DSBA-like thioredoxin" evidence="1">
    <location>
        <begin position="5"/>
        <end position="173"/>
    </location>
</feature>
<dbReference type="GO" id="GO:0016491">
    <property type="term" value="F:oxidoreductase activity"/>
    <property type="evidence" value="ECO:0007669"/>
    <property type="project" value="InterPro"/>
</dbReference>
<dbReference type="Gene3D" id="3.40.30.10">
    <property type="entry name" value="Glutaredoxin"/>
    <property type="match status" value="1"/>
</dbReference>
<dbReference type="SUPFAM" id="SSF52833">
    <property type="entry name" value="Thioredoxin-like"/>
    <property type="match status" value="1"/>
</dbReference>
<organism evidence="2">
    <name type="scientific">freshwater metagenome</name>
    <dbReference type="NCBI Taxonomy" id="449393"/>
    <lineage>
        <taxon>unclassified sequences</taxon>
        <taxon>metagenomes</taxon>
        <taxon>ecological metagenomes</taxon>
    </lineage>
</organism>